<organism evidence="1 2">
    <name type="scientific">Ranatra chinensis</name>
    <dbReference type="NCBI Taxonomy" id="642074"/>
    <lineage>
        <taxon>Eukaryota</taxon>
        <taxon>Metazoa</taxon>
        <taxon>Ecdysozoa</taxon>
        <taxon>Arthropoda</taxon>
        <taxon>Hexapoda</taxon>
        <taxon>Insecta</taxon>
        <taxon>Pterygota</taxon>
        <taxon>Neoptera</taxon>
        <taxon>Paraneoptera</taxon>
        <taxon>Hemiptera</taxon>
        <taxon>Heteroptera</taxon>
        <taxon>Panheteroptera</taxon>
        <taxon>Nepomorpha</taxon>
        <taxon>Nepidae</taxon>
        <taxon>Ranatrinae</taxon>
        <taxon>Ranatra</taxon>
    </lineage>
</organism>
<dbReference type="PANTHER" id="PTHR43313">
    <property type="entry name" value="SHORT-CHAIN DEHYDROGENASE/REDUCTASE FAMILY 9C"/>
    <property type="match status" value="1"/>
</dbReference>
<keyword evidence="2" id="KW-1185">Reference proteome</keyword>
<dbReference type="Proteomes" id="UP001558652">
    <property type="component" value="Unassembled WGS sequence"/>
</dbReference>
<dbReference type="InterPro" id="IPR036291">
    <property type="entry name" value="NAD(P)-bd_dom_sf"/>
</dbReference>
<protein>
    <submittedName>
        <fullName evidence="1">Uncharacterized protein</fullName>
    </submittedName>
</protein>
<evidence type="ECO:0000313" key="2">
    <source>
        <dbReference type="Proteomes" id="UP001558652"/>
    </source>
</evidence>
<proteinExistence type="predicted"/>
<comment type="caution">
    <text evidence="1">The sequence shown here is derived from an EMBL/GenBank/DDBJ whole genome shotgun (WGS) entry which is preliminary data.</text>
</comment>
<name>A0ABD0Z3W0_9HEMI</name>
<dbReference type="InterPro" id="IPR002347">
    <property type="entry name" value="SDR_fam"/>
</dbReference>
<evidence type="ECO:0000313" key="1">
    <source>
        <dbReference type="EMBL" id="KAL1138397.1"/>
    </source>
</evidence>
<sequence length="165" mass="17987">MFKVNVVGTLRTARVFLPLLKNAKGRLLTIGLTGECYNGTGVVAYAAARHAVAGASNALSNELAHLGVNVVTINTGTITADALYHQVRVRVEEQIEPNVQPTDPYLRYKVNALPRYALRIIEQILLSDIPKLSYDLVPPVGLSIYFTAISEKFNSNKQPAPLNTV</sequence>
<dbReference type="Gene3D" id="3.40.50.720">
    <property type="entry name" value="NAD(P)-binding Rossmann-like Domain"/>
    <property type="match status" value="1"/>
</dbReference>
<dbReference type="SUPFAM" id="SSF51735">
    <property type="entry name" value="NAD(P)-binding Rossmann-fold domains"/>
    <property type="match status" value="1"/>
</dbReference>
<accession>A0ABD0Z3W0</accession>
<dbReference type="EMBL" id="JBFDAA010000003">
    <property type="protein sequence ID" value="KAL1138397.1"/>
    <property type="molecule type" value="Genomic_DNA"/>
</dbReference>
<dbReference type="PANTHER" id="PTHR43313:SF36">
    <property type="entry name" value="D-BETA-HYDROXYBUTYRATE DEHYDROGENASE, MITOCHONDRIAL"/>
    <property type="match status" value="1"/>
</dbReference>
<gene>
    <name evidence="1" type="ORF">AAG570_008461</name>
</gene>
<dbReference type="AlphaFoldDB" id="A0ABD0Z3W0"/>
<dbReference type="Pfam" id="PF00106">
    <property type="entry name" value="adh_short"/>
    <property type="match status" value="1"/>
</dbReference>
<reference evidence="1 2" key="1">
    <citation type="submission" date="2024-07" db="EMBL/GenBank/DDBJ databases">
        <title>Chromosome-level genome assembly of the water stick insect Ranatra chinensis (Heteroptera: Nepidae).</title>
        <authorList>
            <person name="Liu X."/>
        </authorList>
    </citation>
    <scope>NUCLEOTIDE SEQUENCE [LARGE SCALE GENOMIC DNA]</scope>
    <source>
        <strain evidence="1">Cailab_2021Rc</strain>
        <tissue evidence="1">Muscle</tissue>
    </source>
</reference>